<dbReference type="PROSITE" id="PS51184">
    <property type="entry name" value="JMJC"/>
    <property type="match status" value="1"/>
</dbReference>
<name>A0A137NZ04_CONC2</name>
<feature type="non-terminal residue" evidence="5">
    <location>
        <position position="197"/>
    </location>
</feature>
<keyword evidence="3" id="KW-0539">Nucleus</keyword>
<dbReference type="SUPFAM" id="SSF51197">
    <property type="entry name" value="Clavaminate synthase-like"/>
    <property type="match status" value="1"/>
</dbReference>
<reference evidence="5 6" key="1">
    <citation type="journal article" date="2015" name="Genome Biol. Evol.">
        <title>Phylogenomic analyses indicate that early fungi evolved digesting cell walls of algal ancestors of land plants.</title>
        <authorList>
            <person name="Chang Y."/>
            <person name="Wang S."/>
            <person name="Sekimoto S."/>
            <person name="Aerts A.L."/>
            <person name="Choi C."/>
            <person name="Clum A."/>
            <person name="LaButti K.M."/>
            <person name="Lindquist E.A."/>
            <person name="Yee Ngan C."/>
            <person name="Ohm R.A."/>
            <person name="Salamov A.A."/>
            <person name="Grigoriev I.V."/>
            <person name="Spatafora J.W."/>
            <person name="Berbee M.L."/>
        </authorList>
    </citation>
    <scope>NUCLEOTIDE SEQUENCE [LARGE SCALE GENOMIC DNA]</scope>
    <source>
        <strain evidence="5 6">NRRL 28638</strain>
    </source>
</reference>
<dbReference type="GO" id="GO:0006357">
    <property type="term" value="P:regulation of transcription by RNA polymerase II"/>
    <property type="evidence" value="ECO:0007669"/>
    <property type="project" value="TreeGrafter"/>
</dbReference>
<dbReference type="Proteomes" id="UP000070444">
    <property type="component" value="Unassembled WGS sequence"/>
</dbReference>
<dbReference type="EMBL" id="KQ964605">
    <property type="protein sequence ID" value="KXN67928.1"/>
    <property type="molecule type" value="Genomic_DNA"/>
</dbReference>
<dbReference type="Pfam" id="PF02373">
    <property type="entry name" value="JmjC"/>
    <property type="match status" value="1"/>
</dbReference>
<comment type="subcellular location">
    <subcellularLocation>
        <location evidence="1">Nucleus</location>
    </subcellularLocation>
</comment>
<dbReference type="GO" id="GO:0003712">
    <property type="term" value="F:transcription coregulator activity"/>
    <property type="evidence" value="ECO:0007669"/>
    <property type="project" value="TreeGrafter"/>
</dbReference>
<dbReference type="GO" id="GO:0000118">
    <property type="term" value="C:histone deacetylase complex"/>
    <property type="evidence" value="ECO:0007669"/>
    <property type="project" value="TreeGrafter"/>
</dbReference>
<dbReference type="Gene3D" id="2.60.120.650">
    <property type="entry name" value="Cupin"/>
    <property type="match status" value="2"/>
</dbReference>
<evidence type="ECO:0000313" key="5">
    <source>
        <dbReference type="EMBL" id="KXN67928.1"/>
    </source>
</evidence>
<dbReference type="OrthoDB" id="1667110at2759"/>
<dbReference type="GO" id="GO:0031490">
    <property type="term" value="F:chromatin DNA binding"/>
    <property type="evidence" value="ECO:0007669"/>
    <property type="project" value="TreeGrafter"/>
</dbReference>
<protein>
    <recommendedName>
        <fullName evidence="4">JmjC domain-containing protein</fullName>
    </recommendedName>
</protein>
<evidence type="ECO:0000256" key="1">
    <source>
        <dbReference type="ARBA" id="ARBA00004123"/>
    </source>
</evidence>
<dbReference type="GO" id="GO:0046872">
    <property type="term" value="F:metal ion binding"/>
    <property type="evidence" value="ECO:0007669"/>
    <property type="project" value="UniProtKB-KW"/>
</dbReference>
<dbReference type="SMART" id="SM00558">
    <property type="entry name" value="JmjC"/>
    <property type="match status" value="1"/>
</dbReference>
<evidence type="ECO:0000259" key="4">
    <source>
        <dbReference type="PROSITE" id="PS51184"/>
    </source>
</evidence>
<accession>A0A137NZ04</accession>
<gene>
    <name evidence="5" type="ORF">CONCODRAFT_25856</name>
</gene>
<evidence type="ECO:0000256" key="2">
    <source>
        <dbReference type="ARBA" id="ARBA00022723"/>
    </source>
</evidence>
<dbReference type="GO" id="GO:0032454">
    <property type="term" value="F:histone H3K9 demethylase activity"/>
    <property type="evidence" value="ECO:0007669"/>
    <property type="project" value="InterPro"/>
</dbReference>
<dbReference type="AlphaFoldDB" id="A0A137NZ04"/>
<keyword evidence="6" id="KW-1185">Reference proteome</keyword>
<dbReference type="PANTHER" id="PTHR12549:SF38">
    <property type="entry name" value="JMJC DOMAIN-CONTAINING HISTONE DEMETHYLASE 2, ISOFORM A"/>
    <property type="match status" value="1"/>
</dbReference>
<keyword evidence="2" id="KW-0479">Metal-binding</keyword>
<dbReference type="GO" id="GO:0000785">
    <property type="term" value="C:chromatin"/>
    <property type="evidence" value="ECO:0007669"/>
    <property type="project" value="TreeGrafter"/>
</dbReference>
<evidence type="ECO:0000256" key="3">
    <source>
        <dbReference type="ARBA" id="ARBA00023242"/>
    </source>
</evidence>
<evidence type="ECO:0000313" key="6">
    <source>
        <dbReference type="Proteomes" id="UP000070444"/>
    </source>
</evidence>
<proteinExistence type="predicted"/>
<organism evidence="5 6">
    <name type="scientific">Conidiobolus coronatus (strain ATCC 28846 / CBS 209.66 / NRRL 28638)</name>
    <name type="common">Delacroixia coronata</name>
    <dbReference type="NCBI Taxonomy" id="796925"/>
    <lineage>
        <taxon>Eukaryota</taxon>
        <taxon>Fungi</taxon>
        <taxon>Fungi incertae sedis</taxon>
        <taxon>Zoopagomycota</taxon>
        <taxon>Entomophthoromycotina</taxon>
        <taxon>Entomophthoromycetes</taxon>
        <taxon>Entomophthorales</taxon>
        <taxon>Ancylistaceae</taxon>
        <taxon>Conidiobolus</taxon>
    </lineage>
</organism>
<dbReference type="PANTHER" id="PTHR12549">
    <property type="entry name" value="JMJC DOMAIN-CONTAINING HISTONE DEMETHYLATION PROTEIN"/>
    <property type="match status" value="1"/>
</dbReference>
<dbReference type="STRING" id="796925.A0A137NZ04"/>
<dbReference type="InterPro" id="IPR003347">
    <property type="entry name" value="JmjC_dom"/>
</dbReference>
<dbReference type="InterPro" id="IPR045109">
    <property type="entry name" value="LSDs-like"/>
</dbReference>
<sequence length="197" mass="22944">FPKFYNAFLNALPFKQCTQPDGLLNLASYLPQVLNPPDLGPKMYIATGRKDTHYESGHEFENTKCAALWHLFDYKDIPNIRQYLAKWAKTNRKQNDFNDYIHDQKIYLTEPMLEELYEKYNVRAYQVYQNPGDAVFIPAGCAHQVLNLSNCIKVATDFISPERTLQCMHIAKEFSKLPRLHPRNGDIVQTENHILYS</sequence>
<feature type="non-terminal residue" evidence="5">
    <location>
        <position position="1"/>
    </location>
</feature>
<feature type="domain" description="JmjC" evidence="4">
    <location>
        <begin position="8"/>
        <end position="175"/>
    </location>
</feature>